<evidence type="ECO:0000313" key="10">
    <source>
        <dbReference type="EMBL" id="RDY20503.1"/>
    </source>
</evidence>
<dbReference type="RefSeq" id="WP_068911875.1">
    <property type="nucleotide sequence ID" value="NZ_MBEW02000033.1"/>
</dbReference>
<dbReference type="PANTHER" id="PTHR37424:SF1">
    <property type="entry name" value="BACTERIOFERRITIN-ASSOCIATED FERREDOXIN"/>
    <property type="match status" value="1"/>
</dbReference>
<evidence type="ECO:0000313" key="12">
    <source>
        <dbReference type="Proteomes" id="UP000093352"/>
    </source>
</evidence>
<feature type="domain" description="BFD-like [2Fe-2S]-binding" evidence="9">
    <location>
        <begin position="8"/>
        <end position="56"/>
    </location>
</feature>
<reference evidence="11 13" key="3">
    <citation type="submission" date="2019-07" db="EMBL/GenBank/DDBJ databases">
        <title>Criibacterium bergeronii gen. nov., sp. nov. isolated from human clinical samples.</title>
        <authorList>
            <person name="Maheux A.F."/>
            <person name="Boudreau D.K."/>
            <person name="Berube E."/>
            <person name="Brodeur S."/>
            <person name="Bernard K.A."/>
            <person name="Abed J.Y."/>
            <person name="Ducrey E."/>
            <person name="Guay E.F."/>
            <person name="Raymond F."/>
            <person name="Corbeil J."/>
            <person name="Domingo M.-C."/>
            <person name="Roy P.H."/>
            <person name="Boissinot M."/>
            <person name="Tocheva E.I."/>
            <person name="Omar R.F."/>
        </authorList>
    </citation>
    <scope>NUCLEOTIDE SEQUENCE [LARGE SCALE GENOMIC DNA]</scope>
    <source>
        <strain evidence="11 13">CCRI-24246</strain>
    </source>
</reference>
<dbReference type="InterPro" id="IPR052371">
    <property type="entry name" value="BFD-associated_ferredoxin"/>
</dbReference>
<evidence type="ECO:0000256" key="7">
    <source>
        <dbReference type="ARBA" id="ARBA00039386"/>
    </source>
</evidence>
<keyword evidence="2" id="KW-0001">2Fe-2S</keyword>
<dbReference type="InterPro" id="IPR007419">
    <property type="entry name" value="BFD-like_2Fe2S-bd_dom"/>
</dbReference>
<dbReference type="PANTHER" id="PTHR37424">
    <property type="entry name" value="BACTERIOFERRITIN-ASSOCIATED FERREDOXIN"/>
    <property type="match status" value="1"/>
</dbReference>
<reference evidence="10 12" key="1">
    <citation type="journal article" date="2016" name="Genome Announc.">
        <title>Draft Genome Sequence of Criibacterium bergeronii gen. nov., sp. nov., Strain CCRI-22567T, Isolated from a Vaginal Sample from a Woman with Bacterial Vaginosis.</title>
        <authorList>
            <person name="Maheux A.F."/>
            <person name="Berube E."/>
            <person name="Boudreau D.K."/>
            <person name="Raymond F."/>
            <person name="Corbeil J."/>
            <person name="Roy P.H."/>
            <person name="Boissinot M."/>
            <person name="Omar R.F."/>
        </authorList>
    </citation>
    <scope>NUCLEOTIDE SEQUENCE [LARGE SCALE GENOMIC DNA]</scope>
    <source>
        <strain evidence="10 12">CCRI-22567</strain>
    </source>
</reference>
<evidence type="ECO:0000256" key="6">
    <source>
        <dbReference type="ARBA" id="ARBA00023014"/>
    </source>
</evidence>
<keyword evidence="1" id="KW-0813">Transport</keyword>
<dbReference type="Gene3D" id="1.10.10.1100">
    <property type="entry name" value="BFD-like [2Fe-2S]-binding domain"/>
    <property type="match status" value="2"/>
</dbReference>
<dbReference type="STRING" id="1871336.BBG48_05775"/>
<keyword evidence="5" id="KW-0408">Iron</keyword>
<dbReference type="AlphaFoldDB" id="A0A371IJ61"/>
<dbReference type="Proteomes" id="UP000093352">
    <property type="component" value="Unassembled WGS sequence"/>
</dbReference>
<evidence type="ECO:0000313" key="11">
    <source>
        <dbReference type="EMBL" id="TRW28510.1"/>
    </source>
</evidence>
<evidence type="ECO:0000256" key="5">
    <source>
        <dbReference type="ARBA" id="ARBA00023004"/>
    </source>
</evidence>
<dbReference type="OrthoDB" id="1753524at2"/>
<name>A0A371IJ61_9FIRM</name>
<dbReference type="GO" id="GO:0046872">
    <property type="term" value="F:metal ion binding"/>
    <property type="evidence" value="ECO:0007669"/>
    <property type="project" value="UniProtKB-KW"/>
</dbReference>
<gene>
    <name evidence="10" type="ORF">BBG48_009760</name>
    <name evidence="11" type="ORF">FL857_00045</name>
</gene>
<evidence type="ECO:0000256" key="8">
    <source>
        <dbReference type="ARBA" id="ARBA00046332"/>
    </source>
</evidence>
<sequence>MQKKEINIVCEKNNIPYKDLRIAQIKGARTLEELKKATGVCGECEACKENLTYIMKVVCGCNMVTFDDVKNQLDNGLNTFEEISKQTKAGTTCGHCKALVENIIKQGY</sequence>
<keyword evidence="4" id="KW-0249">Electron transport</keyword>
<dbReference type="Proteomes" id="UP000319424">
    <property type="component" value="Unassembled WGS sequence"/>
</dbReference>
<evidence type="ECO:0000259" key="9">
    <source>
        <dbReference type="Pfam" id="PF04324"/>
    </source>
</evidence>
<proteinExistence type="inferred from homology"/>
<dbReference type="EMBL" id="MBEW02000033">
    <property type="protein sequence ID" value="RDY20503.1"/>
    <property type="molecule type" value="Genomic_DNA"/>
</dbReference>
<evidence type="ECO:0000256" key="1">
    <source>
        <dbReference type="ARBA" id="ARBA00022448"/>
    </source>
</evidence>
<organism evidence="10 12">
    <name type="scientific">Criibacterium bergeronii</name>
    <dbReference type="NCBI Taxonomy" id="1871336"/>
    <lineage>
        <taxon>Bacteria</taxon>
        <taxon>Bacillati</taxon>
        <taxon>Bacillota</taxon>
        <taxon>Clostridia</taxon>
        <taxon>Peptostreptococcales</taxon>
        <taxon>Filifactoraceae</taxon>
        <taxon>Criibacterium</taxon>
    </lineage>
</organism>
<evidence type="ECO:0000256" key="4">
    <source>
        <dbReference type="ARBA" id="ARBA00022982"/>
    </source>
</evidence>
<comment type="caution">
    <text evidence="10">The sequence shown here is derived from an EMBL/GenBank/DDBJ whole genome shotgun (WGS) entry which is preliminary data.</text>
</comment>
<evidence type="ECO:0000256" key="2">
    <source>
        <dbReference type="ARBA" id="ARBA00022714"/>
    </source>
</evidence>
<reference evidence="10" key="2">
    <citation type="submission" date="2018-07" db="EMBL/GenBank/DDBJ databases">
        <authorList>
            <person name="Quirk P.G."/>
            <person name="Krulwich T.A."/>
        </authorList>
    </citation>
    <scope>NUCLEOTIDE SEQUENCE</scope>
    <source>
        <strain evidence="10">CCRI-22567</strain>
    </source>
</reference>
<evidence type="ECO:0000313" key="13">
    <source>
        <dbReference type="Proteomes" id="UP000319424"/>
    </source>
</evidence>
<dbReference type="GO" id="GO:0051537">
    <property type="term" value="F:2 iron, 2 sulfur cluster binding"/>
    <property type="evidence" value="ECO:0007669"/>
    <property type="project" value="UniProtKB-KW"/>
</dbReference>
<feature type="domain" description="BFD-like [2Fe-2S]-binding" evidence="9">
    <location>
        <begin position="57"/>
        <end position="105"/>
    </location>
</feature>
<dbReference type="Pfam" id="PF04324">
    <property type="entry name" value="Fer2_BFD"/>
    <property type="match status" value="2"/>
</dbReference>
<keyword evidence="3" id="KW-0479">Metal-binding</keyword>
<evidence type="ECO:0000256" key="3">
    <source>
        <dbReference type="ARBA" id="ARBA00022723"/>
    </source>
</evidence>
<dbReference type="EMBL" id="VJXW01000001">
    <property type="protein sequence ID" value="TRW28510.1"/>
    <property type="molecule type" value="Genomic_DNA"/>
</dbReference>
<protein>
    <recommendedName>
        <fullName evidence="7">Bacterioferritin-associated ferredoxin</fullName>
    </recommendedName>
</protein>
<dbReference type="InterPro" id="IPR041854">
    <property type="entry name" value="BFD-like_2Fe2S-bd_dom_sf"/>
</dbReference>
<keyword evidence="12" id="KW-1185">Reference proteome</keyword>
<accession>A0A371IJ61</accession>
<comment type="similarity">
    <text evidence="8">Belongs to the Bfd family.</text>
</comment>
<keyword evidence="6" id="KW-0411">Iron-sulfur</keyword>